<comment type="caution">
    <text evidence="5">The sequence shown here is derived from an EMBL/GenBank/DDBJ whole genome shotgun (WGS) entry which is preliminary data.</text>
</comment>
<dbReference type="Gene3D" id="3.40.630.30">
    <property type="match status" value="1"/>
</dbReference>
<proteinExistence type="predicted"/>
<dbReference type="CDD" id="cd04301">
    <property type="entry name" value="NAT_SF"/>
    <property type="match status" value="1"/>
</dbReference>
<dbReference type="InterPro" id="IPR000182">
    <property type="entry name" value="GNAT_dom"/>
</dbReference>
<reference evidence="5" key="1">
    <citation type="submission" date="2021-03" db="EMBL/GenBank/DDBJ databases">
        <title>Comparative genomics and phylogenomic investigation of the class Geoglossomycetes provide insights into ecological specialization and systematics.</title>
        <authorList>
            <person name="Melie T."/>
            <person name="Pirro S."/>
            <person name="Miller A.N."/>
            <person name="Quandt A."/>
        </authorList>
    </citation>
    <scope>NUCLEOTIDE SEQUENCE</scope>
    <source>
        <strain evidence="5">CAQ_001_2017</strain>
    </source>
</reference>
<dbReference type="GO" id="GO:0007064">
    <property type="term" value="P:mitotic sister chromatid cohesion"/>
    <property type="evidence" value="ECO:0007669"/>
    <property type="project" value="TreeGrafter"/>
</dbReference>
<name>A0A9P8LAQ1_9PEZI</name>
<evidence type="ECO:0000313" key="5">
    <source>
        <dbReference type="EMBL" id="KAH0558603.1"/>
    </source>
</evidence>
<evidence type="ECO:0000256" key="3">
    <source>
        <dbReference type="SAM" id="MobiDB-lite"/>
    </source>
</evidence>
<dbReference type="InterPro" id="IPR051556">
    <property type="entry name" value="N-term/lysine_N-AcTrnsfr"/>
</dbReference>
<dbReference type="SUPFAM" id="SSF55729">
    <property type="entry name" value="Acyl-CoA N-acyltransferases (Nat)"/>
    <property type="match status" value="1"/>
</dbReference>
<dbReference type="Pfam" id="PF00583">
    <property type="entry name" value="Acetyltransf_1"/>
    <property type="match status" value="1"/>
</dbReference>
<dbReference type="PANTHER" id="PTHR42919">
    <property type="entry name" value="N-ALPHA-ACETYLTRANSFERASE"/>
    <property type="match status" value="1"/>
</dbReference>
<keyword evidence="1" id="KW-0808">Transferase</keyword>
<dbReference type="EMBL" id="JAGHQM010000795">
    <property type="protein sequence ID" value="KAH0558603.1"/>
    <property type="molecule type" value="Genomic_DNA"/>
</dbReference>
<feature type="region of interest" description="Disordered" evidence="3">
    <location>
        <begin position="1"/>
        <end position="30"/>
    </location>
</feature>
<dbReference type="InterPro" id="IPR016181">
    <property type="entry name" value="Acyl_CoA_acyltransferase"/>
</dbReference>
<dbReference type="PROSITE" id="PS51186">
    <property type="entry name" value="GNAT"/>
    <property type="match status" value="1"/>
</dbReference>
<sequence>MTSVELPPPPPPQPKTPQEPPESLEQPPSITTAIPNAPPDLPSHLAISPITTPNQLSQFRRINTLLLPIRYPDSFYNAILSPAQLSSLSLIATYTPQSPSPPVVVGGICCRLEDREAPGRQDGSNSEPTTTTTKQRQLYILTLCILAPYRRLGLASHLLEQMISRALVAEDGVSDVYAHVWEANEEARRWYSRRGFGEEEGRVEGYYRRLKPQGAVVVRRNVRIGVI</sequence>
<dbReference type="Proteomes" id="UP000750711">
    <property type="component" value="Unassembled WGS sequence"/>
</dbReference>
<evidence type="ECO:0000256" key="1">
    <source>
        <dbReference type="ARBA" id="ARBA00022679"/>
    </source>
</evidence>
<dbReference type="PANTHER" id="PTHR42919:SF8">
    <property type="entry name" value="N-ALPHA-ACETYLTRANSFERASE 50"/>
    <property type="match status" value="1"/>
</dbReference>
<feature type="domain" description="N-acetyltransferase" evidence="4">
    <location>
        <begin position="45"/>
        <end position="223"/>
    </location>
</feature>
<evidence type="ECO:0000259" key="4">
    <source>
        <dbReference type="PROSITE" id="PS51186"/>
    </source>
</evidence>
<dbReference type="GO" id="GO:0016747">
    <property type="term" value="F:acyltransferase activity, transferring groups other than amino-acyl groups"/>
    <property type="evidence" value="ECO:0007669"/>
    <property type="project" value="InterPro"/>
</dbReference>
<dbReference type="AlphaFoldDB" id="A0A9P8LAQ1"/>
<protein>
    <recommendedName>
        <fullName evidence="4">N-acetyltransferase domain-containing protein</fullName>
    </recommendedName>
</protein>
<gene>
    <name evidence="5" type="ORF">GP486_004743</name>
</gene>
<keyword evidence="2" id="KW-0012">Acyltransferase</keyword>
<dbReference type="GO" id="GO:0031415">
    <property type="term" value="C:NatA complex"/>
    <property type="evidence" value="ECO:0007669"/>
    <property type="project" value="TreeGrafter"/>
</dbReference>
<feature type="compositionally biased region" description="Pro residues" evidence="3">
    <location>
        <begin position="1"/>
        <end position="20"/>
    </location>
</feature>
<keyword evidence="6" id="KW-1185">Reference proteome</keyword>
<organism evidence="5 6">
    <name type="scientific">Trichoglossum hirsutum</name>
    <dbReference type="NCBI Taxonomy" id="265104"/>
    <lineage>
        <taxon>Eukaryota</taxon>
        <taxon>Fungi</taxon>
        <taxon>Dikarya</taxon>
        <taxon>Ascomycota</taxon>
        <taxon>Pezizomycotina</taxon>
        <taxon>Geoglossomycetes</taxon>
        <taxon>Geoglossales</taxon>
        <taxon>Geoglossaceae</taxon>
        <taxon>Trichoglossum</taxon>
    </lineage>
</organism>
<accession>A0A9P8LAQ1</accession>
<evidence type="ECO:0000256" key="2">
    <source>
        <dbReference type="ARBA" id="ARBA00023315"/>
    </source>
</evidence>
<evidence type="ECO:0000313" key="6">
    <source>
        <dbReference type="Proteomes" id="UP000750711"/>
    </source>
</evidence>